<dbReference type="SMART" id="SM00317">
    <property type="entry name" value="SET"/>
    <property type="match status" value="1"/>
</dbReference>
<dbReference type="RefSeq" id="XP_004255172.1">
    <property type="nucleotide sequence ID" value="XM_004255124.1"/>
</dbReference>
<dbReference type="SUPFAM" id="SSF82199">
    <property type="entry name" value="SET domain"/>
    <property type="match status" value="1"/>
</dbReference>
<organism evidence="3 4">
    <name type="scientific">Entamoeba invadens IP1</name>
    <dbReference type="NCBI Taxonomy" id="370355"/>
    <lineage>
        <taxon>Eukaryota</taxon>
        <taxon>Amoebozoa</taxon>
        <taxon>Evosea</taxon>
        <taxon>Archamoebae</taxon>
        <taxon>Mastigamoebida</taxon>
        <taxon>Entamoebidae</taxon>
        <taxon>Entamoeba</taxon>
    </lineage>
</organism>
<dbReference type="GeneID" id="14887423"/>
<dbReference type="InterPro" id="IPR001214">
    <property type="entry name" value="SET_dom"/>
</dbReference>
<evidence type="ECO:0000313" key="3">
    <source>
        <dbReference type="EMBL" id="ELP88401.1"/>
    </source>
</evidence>
<evidence type="ECO:0000313" key="4">
    <source>
        <dbReference type="Proteomes" id="UP000014680"/>
    </source>
</evidence>
<dbReference type="EMBL" id="KB206756">
    <property type="protein sequence ID" value="ELP88401.1"/>
    <property type="molecule type" value="Genomic_DNA"/>
</dbReference>
<gene>
    <name evidence="3" type="ORF">EIN_229240</name>
</gene>
<dbReference type="InterPro" id="IPR046341">
    <property type="entry name" value="SET_dom_sf"/>
</dbReference>
<dbReference type="AlphaFoldDB" id="A0A0A1U2V9"/>
<dbReference type="OrthoDB" id="265717at2759"/>
<accession>A0A0A1U2V9</accession>
<dbReference type="KEGG" id="eiv:EIN_229240"/>
<keyword evidence="4" id="KW-1185">Reference proteome</keyword>
<evidence type="ECO:0000259" key="2">
    <source>
        <dbReference type="PROSITE" id="PS50280"/>
    </source>
</evidence>
<sequence length="442" mass="51592">MLQMEYDIKYPSLTSVYDTRYKARIPTREDVIDRSHNPLFTSYEEVYEAEFPHKKFEPRAIPGKGRGLIALEDIKKGEMVFKEKATLLFVGEEDDEESNKDSTFYMARDVYIQKAFCTLDFALQLAQNPNRNAEFEEHVKFITETLRNDPEVKYEVKKEDVLKVVNGIHTNSFSLDFVDGYAVFIACSLANHSCCENVGWHTVGDVMYWTALTDIKKDTEITLSYTFPSIRPKRIKYFQDNYGFTCDCPMCRAPHDPWRAFKCSCGGIIFPEPEGFICHTCHVCATEEEIEEFKKEENFMLEMDKNKRHRRYYNPLRKMHDTHLYMFRAVKKYISMKACANPLQLFKEYLIPVSKYQVSFSHGRIYPAMLEQYGVTCMKYSRTMPDLLNYLKEEALASFKTAYEYRCTLGMGVTGYAAAVFKEHIAILNPDNLASFTEYDEF</sequence>
<dbReference type="Pfam" id="PF00856">
    <property type="entry name" value="SET"/>
    <property type="match status" value="1"/>
</dbReference>
<name>A0A0A1U2V9_ENTIV</name>
<comment type="function">
    <text evidence="1">Probable methyltransferase.</text>
</comment>
<reference evidence="3 4" key="1">
    <citation type="submission" date="2012-10" db="EMBL/GenBank/DDBJ databases">
        <authorList>
            <person name="Zafar N."/>
            <person name="Inman J."/>
            <person name="Hall N."/>
            <person name="Lorenzi H."/>
            <person name="Caler E."/>
        </authorList>
    </citation>
    <scope>NUCLEOTIDE SEQUENCE [LARGE SCALE GENOMIC DNA]</scope>
    <source>
        <strain evidence="3 4">IP1</strain>
    </source>
</reference>
<dbReference type="VEuPathDB" id="AmoebaDB:EIN_229240"/>
<dbReference type="PANTHER" id="PTHR12197">
    <property type="entry name" value="HISTONE-LYSINE N-METHYLTRANSFERASE SMYD"/>
    <property type="match status" value="1"/>
</dbReference>
<dbReference type="Gene3D" id="2.170.270.10">
    <property type="entry name" value="SET domain"/>
    <property type="match status" value="1"/>
</dbReference>
<dbReference type="PROSITE" id="PS50280">
    <property type="entry name" value="SET"/>
    <property type="match status" value="1"/>
</dbReference>
<feature type="domain" description="SET" evidence="2">
    <location>
        <begin position="54"/>
        <end position="226"/>
    </location>
</feature>
<dbReference type="InterPro" id="IPR050869">
    <property type="entry name" value="H3K4_H4K5_MeTrfase"/>
</dbReference>
<dbReference type="Gene3D" id="1.25.40.10">
    <property type="entry name" value="Tetratricopeptide repeat domain"/>
    <property type="match status" value="1"/>
</dbReference>
<protein>
    <recommendedName>
        <fullName evidence="2">SET domain-containing protein</fullName>
    </recommendedName>
</protein>
<dbReference type="PANTHER" id="PTHR12197:SF251">
    <property type="entry name" value="EG:BACR7C10.4 PROTEIN"/>
    <property type="match status" value="1"/>
</dbReference>
<proteinExistence type="predicted"/>
<dbReference type="InterPro" id="IPR011990">
    <property type="entry name" value="TPR-like_helical_dom_sf"/>
</dbReference>
<dbReference type="CDD" id="cd20071">
    <property type="entry name" value="SET_SMYD"/>
    <property type="match status" value="1"/>
</dbReference>
<dbReference type="Proteomes" id="UP000014680">
    <property type="component" value="Unassembled WGS sequence"/>
</dbReference>
<evidence type="ECO:0000256" key="1">
    <source>
        <dbReference type="ARBA" id="ARBA00004038"/>
    </source>
</evidence>
<dbReference type="GO" id="GO:0005634">
    <property type="term" value="C:nucleus"/>
    <property type="evidence" value="ECO:0007669"/>
    <property type="project" value="TreeGrafter"/>
</dbReference>
<dbReference type="OMA" id="KENIGWH"/>